<dbReference type="AlphaFoldDB" id="A0A220MIT2"/>
<keyword evidence="1" id="KW-1133">Transmembrane helix</keyword>
<keyword evidence="1" id="KW-0472">Membrane</keyword>
<evidence type="ECO:0000313" key="2">
    <source>
        <dbReference type="EMBL" id="ASJ54805.1"/>
    </source>
</evidence>
<reference evidence="2 3" key="1">
    <citation type="submission" date="2016-11" db="EMBL/GenBank/DDBJ databases">
        <authorList>
            <person name="Jaros S."/>
            <person name="Januszkiewicz K."/>
            <person name="Wedrychowicz H."/>
        </authorList>
    </citation>
    <scope>NUCLEOTIDE SEQUENCE [LARGE SCALE GENOMIC DNA]</scope>
    <source>
        <strain evidence="2 3">NF2</strain>
    </source>
</reference>
<keyword evidence="1" id="KW-0812">Transmembrane</keyword>
<dbReference type="KEGG" id="bfm:BP422_15250"/>
<gene>
    <name evidence="2" type="ORF">BP422_15250</name>
</gene>
<protein>
    <submittedName>
        <fullName evidence="2">Uncharacterized protein</fullName>
    </submittedName>
</protein>
<dbReference type="EMBL" id="CP018145">
    <property type="protein sequence ID" value="ASJ54805.1"/>
    <property type="molecule type" value="Genomic_DNA"/>
</dbReference>
<sequence>MDTSSFSEDKNRRGRMFISLYLKNYVVDFVFAFSAKNYSLLLMVMCGLLLWIDRKKLYGLLGK</sequence>
<evidence type="ECO:0000313" key="3">
    <source>
        <dbReference type="Proteomes" id="UP000197781"/>
    </source>
</evidence>
<evidence type="ECO:0000256" key="1">
    <source>
        <dbReference type="SAM" id="Phobius"/>
    </source>
</evidence>
<dbReference type="Proteomes" id="UP000197781">
    <property type="component" value="Chromosome"/>
</dbReference>
<organism evidence="2 3">
    <name type="scientific">Brevibacillus formosus</name>
    <dbReference type="NCBI Taxonomy" id="54913"/>
    <lineage>
        <taxon>Bacteria</taxon>
        <taxon>Bacillati</taxon>
        <taxon>Bacillota</taxon>
        <taxon>Bacilli</taxon>
        <taxon>Bacillales</taxon>
        <taxon>Paenibacillaceae</taxon>
        <taxon>Brevibacillus</taxon>
    </lineage>
</organism>
<accession>A0A220MIT2</accession>
<feature type="transmembrane region" description="Helical" evidence="1">
    <location>
        <begin position="29"/>
        <end position="52"/>
    </location>
</feature>
<name>A0A220MIT2_9BACL</name>
<proteinExistence type="predicted"/>